<keyword evidence="2" id="KW-0946">Virion</keyword>
<evidence type="ECO:0000256" key="1">
    <source>
        <dbReference type="SAM" id="Phobius"/>
    </source>
</evidence>
<proteinExistence type="predicted"/>
<evidence type="ECO:0000313" key="3">
    <source>
        <dbReference type="Proteomes" id="UP000006852"/>
    </source>
</evidence>
<dbReference type="OrthoDB" id="9803752at2"/>
<keyword evidence="2" id="KW-0167">Capsid protein</keyword>
<dbReference type="EMBL" id="CP002631">
    <property type="protein sequence ID" value="AEB14377.1"/>
    <property type="molecule type" value="Genomic_DNA"/>
</dbReference>
<keyword evidence="1" id="KW-1133">Transmembrane helix</keyword>
<reference evidence="2 3" key="1">
    <citation type="journal article" date="2011" name="Stand. Genomic Sci.">
        <title>Complete genome sequence of Treponema succinifaciens type strain (6091).</title>
        <authorList>
            <person name="Han C."/>
            <person name="Gronow S."/>
            <person name="Teshima H."/>
            <person name="Lapidus A."/>
            <person name="Nolan M."/>
            <person name="Lucas S."/>
            <person name="Hammon N."/>
            <person name="Deshpande S."/>
            <person name="Cheng J.F."/>
            <person name="Zeytun A."/>
            <person name="Tapia R."/>
            <person name="Goodwin L."/>
            <person name="Pitluck S."/>
            <person name="Liolios K."/>
            <person name="Pagani I."/>
            <person name="Ivanova N."/>
            <person name="Mavromatis K."/>
            <person name="Mikhailova N."/>
            <person name="Huntemann M."/>
            <person name="Pati A."/>
            <person name="Chen A."/>
            <person name="Palaniappan K."/>
            <person name="Land M."/>
            <person name="Hauser L."/>
            <person name="Brambilla E.M."/>
            <person name="Rohde M."/>
            <person name="Goker M."/>
            <person name="Woyke T."/>
            <person name="Bristow J."/>
            <person name="Eisen J.A."/>
            <person name="Markowitz V."/>
            <person name="Hugenholtz P."/>
            <person name="Kyrpides N.C."/>
            <person name="Klenk H.P."/>
            <person name="Detter J.C."/>
        </authorList>
    </citation>
    <scope>NUCLEOTIDE SEQUENCE [LARGE SCALE GENOMIC DNA]</scope>
    <source>
        <strain evidence="3">ATCC 33096 / DSM 2489 / 6091</strain>
    </source>
</reference>
<dbReference type="KEGG" id="tsu:Tresu_1475"/>
<feature type="transmembrane region" description="Helical" evidence="1">
    <location>
        <begin position="12"/>
        <end position="31"/>
    </location>
</feature>
<dbReference type="RefSeq" id="WP_013701659.1">
    <property type="nucleotide sequence ID" value="NC_015385.1"/>
</dbReference>
<keyword evidence="1" id="KW-0472">Membrane</keyword>
<sequence length="451" mass="52675">MKIIHGIRRYSYVFGLSLFLLAFGVLFAFLISSDRKITVAKCKKLGLPILEISTDKLKEIKSKEKYVKASFTLGNSSEYEKISGGCKIRGHGNSTWKTTFTQKKPYLLKLESPASLLGMKGARKWILMANACDRSMLRNYYAEYLTHNVWNRMRWNPESRYVTLFINGKYRGLYGITEKVEVAENRIEFAGEGFLAEIDSHDGRPYSFSTDSRLRFNIRSPKSTLENYKKWAEKVESIEKLLYSDEWNGAAGYKRYFDMDSFVDWYLLAEFSKNYDANFYNSVFMNYDYSTEKLYMGPAWDHDIGFGNTSKSSTTPGSYGSLLSNNAWIQMFNFFDPVKNSSAAKDYEGFLINQSGWYNRMFGDDEFVTLVKKRWAETREPLKKSIEWIRNQGRTLDDSAKLNDSVWHIIGSANWPRAPGYRSRKNYKSEVDFLVDWCEKRFEWLDRIFME</sequence>
<keyword evidence="1" id="KW-0812">Transmembrane</keyword>
<dbReference type="STRING" id="869209.Tresu_1475"/>
<dbReference type="GeneID" id="302998634"/>
<organism evidence="2 3">
    <name type="scientific">Treponema succinifaciens (strain ATCC 33096 / DSM 2489 / 6091)</name>
    <dbReference type="NCBI Taxonomy" id="869209"/>
    <lineage>
        <taxon>Bacteria</taxon>
        <taxon>Pseudomonadati</taxon>
        <taxon>Spirochaetota</taxon>
        <taxon>Spirochaetia</taxon>
        <taxon>Spirochaetales</taxon>
        <taxon>Treponemataceae</taxon>
        <taxon>Treponema</taxon>
    </lineage>
</organism>
<accession>F2NS76</accession>
<evidence type="ECO:0000313" key="2">
    <source>
        <dbReference type="EMBL" id="AEB14377.1"/>
    </source>
</evidence>
<dbReference type="HOGENOM" id="CLU_022931_2_0_12"/>
<dbReference type="InterPro" id="IPR014867">
    <property type="entry name" value="Spore_coat_CotH_CotH2/3/7"/>
</dbReference>
<dbReference type="Proteomes" id="UP000006852">
    <property type="component" value="Chromosome"/>
</dbReference>
<keyword evidence="3" id="KW-1185">Reference proteome</keyword>
<gene>
    <name evidence="2" type="ordered locus">Tresu_1475</name>
</gene>
<dbReference type="eggNOG" id="COG5337">
    <property type="taxonomic scope" value="Bacteria"/>
</dbReference>
<name>F2NS76_TRES6</name>
<protein>
    <submittedName>
        <fullName evidence="2">Spore coat protein CotH</fullName>
    </submittedName>
</protein>
<reference evidence="3" key="2">
    <citation type="submission" date="2011-04" db="EMBL/GenBank/DDBJ databases">
        <title>The complete genome of chromosome of Treponema succinifaciens DSM 2489.</title>
        <authorList>
            <person name="Lucas S."/>
            <person name="Copeland A."/>
            <person name="Lapidus A."/>
            <person name="Bruce D."/>
            <person name="Goodwin L."/>
            <person name="Pitluck S."/>
            <person name="Peters L."/>
            <person name="Kyrpides N."/>
            <person name="Mavromatis K."/>
            <person name="Ivanova N."/>
            <person name="Ovchinnikova G."/>
            <person name="Teshima H."/>
            <person name="Detter J.C."/>
            <person name="Tapia R."/>
            <person name="Han C."/>
            <person name="Land M."/>
            <person name="Hauser L."/>
            <person name="Markowitz V."/>
            <person name="Cheng J.-F."/>
            <person name="Hugenholtz P."/>
            <person name="Woyke T."/>
            <person name="Wu D."/>
            <person name="Gronow S."/>
            <person name="Wellnitz S."/>
            <person name="Brambilla E."/>
            <person name="Klenk H.-P."/>
            <person name="Eisen J.A."/>
        </authorList>
    </citation>
    <scope>NUCLEOTIDE SEQUENCE [LARGE SCALE GENOMIC DNA]</scope>
    <source>
        <strain evidence="3">ATCC 33096 / DSM 2489 / 6091</strain>
    </source>
</reference>
<dbReference type="AlphaFoldDB" id="F2NS76"/>
<dbReference type="Pfam" id="PF08757">
    <property type="entry name" value="CotH"/>
    <property type="match status" value="1"/>
</dbReference>